<evidence type="ECO:0000313" key="14">
    <source>
        <dbReference type="Proteomes" id="UP000735302"/>
    </source>
</evidence>
<evidence type="ECO:0000256" key="6">
    <source>
        <dbReference type="ARBA" id="ARBA00022898"/>
    </source>
</evidence>
<dbReference type="GO" id="GO:0019752">
    <property type="term" value="P:carboxylic acid metabolic process"/>
    <property type="evidence" value="ECO:0007669"/>
    <property type="project" value="InterPro"/>
</dbReference>
<evidence type="ECO:0000256" key="3">
    <source>
        <dbReference type="ARBA" id="ARBA00011738"/>
    </source>
</evidence>
<evidence type="ECO:0000256" key="5">
    <source>
        <dbReference type="ARBA" id="ARBA00022793"/>
    </source>
</evidence>
<dbReference type="GO" id="GO:0006520">
    <property type="term" value="P:amino acid metabolic process"/>
    <property type="evidence" value="ECO:0007669"/>
    <property type="project" value="InterPro"/>
</dbReference>
<dbReference type="PANTHER" id="PTHR11999:SF167">
    <property type="entry name" value="AROMATIC-L-AMINO-ACID DECARBOXYLASE"/>
    <property type="match status" value="1"/>
</dbReference>
<dbReference type="GO" id="GO:0042423">
    <property type="term" value="P:catecholamine biosynthetic process"/>
    <property type="evidence" value="ECO:0007669"/>
    <property type="project" value="UniProtKB-KW"/>
</dbReference>
<feature type="modified residue" description="N6-(pyridoxal phosphate)lysine" evidence="11">
    <location>
        <position position="298"/>
    </location>
</feature>
<dbReference type="Gene3D" id="3.40.640.10">
    <property type="entry name" value="Type I PLP-dependent aspartate aminotransferase-like (Major domain)"/>
    <property type="match status" value="1"/>
</dbReference>
<keyword evidence="4" id="KW-0127">Catecholamine biosynthesis</keyword>
<dbReference type="CDD" id="cd06450">
    <property type="entry name" value="DOPA_deC_like"/>
    <property type="match status" value="1"/>
</dbReference>
<dbReference type="EC" id="4.1.1.28" evidence="8"/>
<evidence type="ECO:0000256" key="4">
    <source>
        <dbReference type="ARBA" id="ARBA00022584"/>
    </source>
</evidence>
<dbReference type="Gene3D" id="3.90.1150.10">
    <property type="entry name" value="Aspartate Aminotransferase, domain 1"/>
    <property type="match status" value="1"/>
</dbReference>
<keyword evidence="5" id="KW-0210">Decarboxylase</keyword>
<evidence type="ECO:0000256" key="8">
    <source>
        <dbReference type="ARBA" id="ARBA00038886"/>
    </source>
</evidence>
<dbReference type="AlphaFoldDB" id="A0AAV4DQD3"/>
<evidence type="ECO:0000256" key="7">
    <source>
        <dbReference type="ARBA" id="ARBA00023239"/>
    </source>
</evidence>
<dbReference type="InterPro" id="IPR010977">
    <property type="entry name" value="Aromatic_deC"/>
</dbReference>
<keyword evidence="6 11" id="KW-0663">Pyridoxal phosphate</keyword>
<keyword evidence="7 12" id="KW-0456">Lyase</keyword>
<organism evidence="13 14">
    <name type="scientific">Plakobranchus ocellatus</name>
    <dbReference type="NCBI Taxonomy" id="259542"/>
    <lineage>
        <taxon>Eukaryota</taxon>
        <taxon>Metazoa</taxon>
        <taxon>Spiralia</taxon>
        <taxon>Lophotrochozoa</taxon>
        <taxon>Mollusca</taxon>
        <taxon>Gastropoda</taxon>
        <taxon>Heterobranchia</taxon>
        <taxon>Euthyneura</taxon>
        <taxon>Panpulmonata</taxon>
        <taxon>Sacoglossa</taxon>
        <taxon>Placobranchoidea</taxon>
        <taxon>Plakobranchidae</taxon>
        <taxon>Plakobranchus</taxon>
    </lineage>
</organism>
<comment type="caution">
    <text evidence="13">The sequence shown here is derived from an EMBL/GenBank/DDBJ whole genome shotgun (WGS) entry which is preliminary data.</text>
</comment>
<dbReference type="GO" id="GO:0030170">
    <property type="term" value="F:pyridoxal phosphate binding"/>
    <property type="evidence" value="ECO:0007669"/>
    <property type="project" value="InterPro"/>
</dbReference>
<comment type="similarity">
    <text evidence="2 12">Belongs to the group II decarboxylase family.</text>
</comment>
<evidence type="ECO:0000256" key="9">
    <source>
        <dbReference type="ARBA" id="ARBA00040968"/>
    </source>
</evidence>
<dbReference type="InterPro" id="IPR015422">
    <property type="entry name" value="PyrdxlP-dep_Trfase_small"/>
</dbReference>
<evidence type="ECO:0000256" key="10">
    <source>
        <dbReference type="ARBA" id="ARBA00041275"/>
    </source>
</evidence>
<evidence type="ECO:0000256" key="2">
    <source>
        <dbReference type="ARBA" id="ARBA00009533"/>
    </source>
</evidence>
<dbReference type="PRINTS" id="PR00800">
    <property type="entry name" value="YHDCRBOXLASE"/>
</dbReference>
<name>A0AAV4DQD3_9GAST</name>
<evidence type="ECO:0000256" key="11">
    <source>
        <dbReference type="PIRSR" id="PIRSR602129-50"/>
    </source>
</evidence>
<evidence type="ECO:0000256" key="1">
    <source>
        <dbReference type="ARBA" id="ARBA00001933"/>
    </source>
</evidence>
<dbReference type="GO" id="GO:0004058">
    <property type="term" value="F:aromatic-L-amino-acid decarboxylase activity"/>
    <property type="evidence" value="ECO:0007669"/>
    <property type="project" value="UniProtKB-EC"/>
</dbReference>
<sequence>MDPEEFRRCGTDMVNYITDYMDTIRSRLPFPDVQPGFLREQIPDEAPFHGESWENVKNDLERVVMKGLNQWRSPHFHAFLPIASSFPALLGDMLAGAMISSPGTWTSNPVGTELEVSMMDWLAKMLQLPQQFLFSGGKGGGCIQASADDATFVAIISARAKVIKQFKDKTKGQVLDKLIAYTSEEAHSSVEKAAHLALVEIRCLETDDKFALRGTTLAAAIREDRKKGLIPFFVCATVGTTSTCAIDNISEIGPICEEEDLWLHIDAVYAGCACICPEYRPWINGVEYSTTFSINPHKWLHINPPCSAFWVKDQELINEPLSVDAMYLRVRSASNGVTMPDFRNWHVQLTRPFGALKMWFVFRMFGVHGLQERIRKDMAMAKEFEALVLADSRFEIVADVVSGLVCFRLKGDNAQNEKLLSMIDKSRRICITPSISRGIFYLRFCISVYTTESRDVVFAWEVIQHEADALLSS</sequence>
<evidence type="ECO:0000256" key="12">
    <source>
        <dbReference type="RuleBase" id="RU000382"/>
    </source>
</evidence>
<dbReference type="PANTHER" id="PTHR11999">
    <property type="entry name" value="GROUP II PYRIDOXAL-5-PHOSPHATE DECARBOXYLASE"/>
    <property type="match status" value="1"/>
</dbReference>
<comment type="subunit">
    <text evidence="3">Homodimer.</text>
</comment>
<dbReference type="GO" id="GO:0042427">
    <property type="term" value="P:serotonin biosynthetic process"/>
    <property type="evidence" value="ECO:0007669"/>
    <property type="project" value="TreeGrafter"/>
</dbReference>
<dbReference type="GO" id="GO:0005737">
    <property type="term" value="C:cytoplasm"/>
    <property type="evidence" value="ECO:0007669"/>
    <property type="project" value="TreeGrafter"/>
</dbReference>
<comment type="cofactor">
    <cofactor evidence="1 11 12">
        <name>pyridoxal 5'-phosphate</name>
        <dbReference type="ChEBI" id="CHEBI:597326"/>
    </cofactor>
</comment>
<dbReference type="EMBL" id="BLXT01008183">
    <property type="protein sequence ID" value="GFO46414.1"/>
    <property type="molecule type" value="Genomic_DNA"/>
</dbReference>
<gene>
    <name evidence="13" type="ORF">PoB_007291900</name>
</gene>
<evidence type="ECO:0000313" key="13">
    <source>
        <dbReference type="EMBL" id="GFO46414.1"/>
    </source>
</evidence>
<protein>
    <recommendedName>
        <fullName evidence="9">Aromatic-L-amino-acid decarboxylase</fullName>
        <ecNumber evidence="8">4.1.1.28</ecNumber>
    </recommendedName>
    <alternativeName>
        <fullName evidence="10">DOPA decarboxylase</fullName>
    </alternativeName>
</protein>
<dbReference type="InterPro" id="IPR015424">
    <property type="entry name" value="PyrdxlP-dep_Trfase"/>
</dbReference>
<reference evidence="13 14" key="1">
    <citation type="journal article" date="2021" name="Elife">
        <title>Chloroplast acquisition without the gene transfer in kleptoplastic sea slugs, Plakobranchus ocellatus.</title>
        <authorList>
            <person name="Maeda T."/>
            <person name="Takahashi S."/>
            <person name="Yoshida T."/>
            <person name="Shimamura S."/>
            <person name="Takaki Y."/>
            <person name="Nagai Y."/>
            <person name="Toyoda A."/>
            <person name="Suzuki Y."/>
            <person name="Arimoto A."/>
            <person name="Ishii H."/>
            <person name="Satoh N."/>
            <person name="Nishiyama T."/>
            <person name="Hasebe M."/>
            <person name="Maruyama T."/>
            <person name="Minagawa J."/>
            <person name="Obokata J."/>
            <person name="Shigenobu S."/>
        </authorList>
    </citation>
    <scope>NUCLEOTIDE SEQUENCE [LARGE SCALE GENOMIC DNA]</scope>
</reference>
<dbReference type="InterPro" id="IPR015421">
    <property type="entry name" value="PyrdxlP-dep_Trfase_major"/>
</dbReference>
<dbReference type="Gene3D" id="1.20.1340.10">
    <property type="entry name" value="dopa decarboxylase, N-terminal domain"/>
    <property type="match status" value="1"/>
</dbReference>
<keyword evidence="14" id="KW-1185">Reference proteome</keyword>
<dbReference type="SUPFAM" id="SSF53383">
    <property type="entry name" value="PLP-dependent transferases"/>
    <property type="match status" value="1"/>
</dbReference>
<dbReference type="Pfam" id="PF00282">
    <property type="entry name" value="Pyridoxal_deC"/>
    <property type="match status" value="1"/>
</dbReference>
<dbReference type="FunFam" id="3.40.640.10:FF:000025">
    <property type="entry name" value="Histidine decarboxylase"/>
    <property type="match status" value="1"/>
</dbReference>
<dbReference type="InterPro" id="IPR002129">
    <property type="entry name" value="PyrdxlP-dep_de-COase"/>
</dbReference>
<dbReference type="Proteomes" id="UP000735302">
    <property type="component" value="Unassembled WGS sequence"/>
</dbReference>
<accession>A0AAV4DQD3</accession>
<proteinExistence type="inferred from homology"/>